<dbReference type="Proteomes" id="UP000249393">
    <property type="component" value="Unassembled WGS sequence"/>
</dbReference>
<dbReference type="AlphaFoldDB" id="A0A2W5UXC5"/>
<organism evidence="1 2">
    <name type="scientific">Caulobacter segnis</name>
    <dbReference type="NCBI Taxonomy" id="88688"/>
    <lineage>
        <taxon>Bacteria</taxon>
        <taxon>Pseudomonadati</taxon>
        <taxon>Pseudomonadota</taxon>
        <taxon>Alphaproteobacteria</taxon>
        <taxon>Caulobacterales</taxon>
        <taxon>Caulobacteraceae</taxon>
        <taxon>Caulobacter</taxon>
    </lineage>
</organism>
<sequence>MPMTYDEVASFALRLPGVEPGTAYGRPCLKAHGKFLVRLFEDGESLVCPGVPFDEREMLVEAEPDVFHFTDHFRNYPYVLIRLAAAHAGTVEGLVLRQWRATAPKKVLKAWDESRTTGTA</sequence>
<accession>A0A2W5UXC5</accession>
<comment type="caution">
    <text evidence="1">The sequence shown here is derived from an EMBL/GenBank/DDBJ whole genome shotgun (WGS) entry which is preliminary data.</text>
</comment>
<proteinExistence type="predicted"/>
<dbReference type="SUPFAM" id="SSF142906">
    <property type="entry name" value="YjbR-like"/>
    <property type="match status" value="1"/>
</dbReference>
<protein>
    <recommendedName>
        <fullName evidence="3">MmcQ/YjbR family DNA-binding protein</fullName>
    </recommendedName>
</protein>
<name>A0A2W5UXC5_9CAUL</name>
<evidence type="ECO:0000313" key="1">
    <source>
        <dbReference type="EMBL" id="PZR32449.1"/>
    </source>
</evidence>
<reference evidence="1 2" key="1">
    <citation type="submission" date="2017-08" db="EMBL/GenBank/DDBJ databases">
        <title>Infants hospitalized years apart are colonized by the same room-sourced microbial strains.</title>
        <authorList>
            <person name="Brooks B."/>
            <person name="Olm M.R."/>
            <person name="Firek B.A."/>
            <person name="Baker R."/>
            <person name="Thomas B.C."/>
            <person name="Morowitz M.J."/>
            <person name="Banfield J.F."/>
        </authorList>
    </citation>
    <scope>NUCLEOTIDE SEQUENCE [LARGE SCALE GENOMIC DNA]</scope>
    <source>
        <strain evidence="1">S2_003_000_R2_4</strain>
    </source>
</reference>
<evidence type="ECO:0008006" key="3">
    <source>
        <dbReference type="Google" id="ProtNLM"/>
    </source>
</evidence>
<evidence type="ECO:0000313" key="2">
    <source>
        <dbReference type="Proteomes" id="UP000249393"/>
    </source>
</evidence>
<gene>
    <name evidence="1" type="ORF">DI526_16490</name>
</gene>
<dbReference type="RefSeq" id="WP_304280385.1">
    <property type="nucleotide sequence ID" value="NZ_QFQZ01000060.1"/>
</dbReference>
<dbReference type="EMBL" id="QFQZ01000060">
    <property type="protein sequence ID" value="PZR32449.1"/>
    <property type="molecule type" value="Genomic_DNA"/>
</dbReference>
<dbReference type="InterPro" id="IPR038056">
    <property type="entry name" value="YjbR-like_sf"/>
</dbReference>